<keyword evidence="7" id="KW-0067">ATP-binding</keyword>
<dbReference type="CDD" id="cd00483">
    <property type="entry name" value="HPPK"/>
    <property type="match status" value="1"/>
</dbReference>
<evidence type="ECO:0000313" key="9">
    <source>
        <dbReference type="EMBL" id="RIO44804.1"/>
    </source>
</evidence>
<protein>
    <recommendedName>
        <fullName evidence="3">2-amino-4-hydroxy-6-hydroxymethyldihydropteridine diphosphokinase</fullName>
        <ecNumber evidence="3">2.7.6.3</ecNumber>
    </recommendedName>
</protein>
<dbReference type="InterPro" id="IPR035907">
    <property type="entry name" value="Hppk_sf"/>
</dbReference>
<comment type="catalytic activity">
    <reaction evidence="1">
        <text>6-hydroxymethyl-7,8-dihydropterin + ATP = (7,8-dihydropterin-6-yl)methyl diphosphate + AMP + H(+)</text>
        <dbReference type="Rhea" id="RHEA:11412"/>
        <dbReference type="ChEBI" id="CHEBI:15378"/>
        <dbReference type="ChEBI" id="CHEBI:30616"/>
        <dbReference type="ChEBI" id="CHEBI:44841"/>
        <dbReference type="ChEBI" id="CHEBI:72950"/>
        <dbReference type="ChEBI" id="CHEBI:456215"/>
        <dbReference type="EC" id="2.7.6.3"/>
    </reaction>
</comment>
<evidence type="ECO:0000256" key="7">
    <source>
        <dbReference type="ARBA" id="ARBA00022840"/>
    </source>
</evidence>
<dbReference type="GO" id="GO:0046656">
    <property type="term" value="P:folic acid biosynthetic process"/>
    <property type="evidence" value="ECO:0007669"/>
    <property type="project" value="UniProtKB-KW"/>
</dbReference>
<evidence type="ECO:0000313" key="10">
    <source>
        <dbReference type="Proteomes" id="UP000285625"/>
    </source>
</evidence>
<dbReference type="UniPathway" id="UPA00077">
    <property type="reaction ID" value="UER00155"/>
</dbReference>
<evidence type="ECO:0000256" key="4">
    <source>
        <dbReference type="ARBA" id="ARBA00022679"/>
    </source>
</evidence>
<dbReference type="RefSeq" id="WP_039647079.1">
    <property type="nucleotide sequence ID" value="NZ_CP008747.1"/>
</dbReference>
<evidence type="ECO:0000256" key="8">
    <source>
        <dbReference type="ARBA" id="ARBA00022909"/>
    </source>
</evidence>
<dbReference type="GO" id="GO:0016301">
    <property type="term" value="F:kinase activity"/>
    <property type="evidence" value="ECO:0007669"/>
    <property type="project" value="UniProtKB-KW"/>
</dbReference>
<organism evidence="9 10">
    <name type="scientific">Staphylococcus hyicus</name>
    <dbReference type="NCBI Taxonomy" id="1284"/>
    <lineage>
        <taxon>Bacteria</taxon>
        <taxon>Bacillati</taxon>
        <taxon>Bacillota</taxon>
        <taxon>Bacilli</taxon>
        <taxon>Bacillales</taxon>
        <taxon>Staphylococcaceae</taxon>
        <taxon>Staphylococcus</taxon>
    </lineage>
</organism>
<sequence length="159" mass="18248">MIDVYLGLGSNIGDREQQLQSAVERLDQVTGIHVQHMSSMYETKPVGYVEQPDFLNVCLHIKTTLSPEALLHQCLRIEKELHRVREVRWGPRTIDIDVLLYGDEIIESEQLIVPHPRMTARAFVMIPLNEIAAHVIEPRSKKTIQSLVQPDETVVKYQN</sequence>
<proteinExistence type="predicted"/>
<comment type="caution">
    <text evidence="9">The sequence shown here is derived from an EMBL/GenBank/DDBJ whole genome shotgun (WGS) entry which is preliminary data.</text>
</comment>
<dbReference type="Gene3D" id="3.30.70.560">
    <property type="entry name" value="7,8-Dihydro-6-hydroxymethylpterin-pyrophosphokinase HPPK"/>
    <property type="match status" value="1"/>
</dbReference>
<dbReference type="GO" id="GO:0005524">
    <property type="term" value="F:ATP binding"/>
    <property type="evidence" value="ECO:0007669"/>
    <property type="project" value="UniProtKB-KW"/>
</dbReference>
<dbReference type="PANTHER" id="PTHR43071">
    <property type="entry name" value="2-AMINO-4-HYDROXY-6-HYDROXYMETHYLDIHYDROPTERIDINE PYROPHOSPHOKINASE"/>
    <property type="match status" value="1"/>
</dbReference>
<reference evidence="9 10" key="1">
    <citation type="journal article" date="2016" name="Front. Microbiol.">
        <title>Comprehensive Phylogenetic Analysis of Bovine Non-aureus Staphylococci Species Based on Whole-Genome Sequencing.</title>
        <authorList>
            <person name="Naushad S."/>
            <person name="Barkema H.W."/>
            <person name="Luby C."/>
            <person name="Condas L.A."/>
            <person name="Nobrega D.B."/>
            <person name="Carson D.A."/>
            <person name="De Buck J."/>
        </authorList>
    </citation>
    <scope>NUCLEOTIDE SEQUENCE [LARGE SCALE GENOMIC DNA]</scope>
    <source>
        <strain evidence="9 10">SNUC 5959</strain>
    </source>
</reference>
<dbReference type="GeneID" id="41073998"/>
<evidence type="ECO:0000256" key="5">
    <source>
        <dbReference type="ARBA" id="ARBA00022741"/>
    </source>
</evidence>
<dbReference type="PANTHER" id="PTHR43071:SF1">
    <property type="entry name" value="2-AMINO-4-HYDROXY-6-HYDROXYMETHYLDIHYDROPTERIDINE PYROPHOSPHOKINASE"/>
    <property type="match status" value="1"/>
</dbReference>
<dbReference type="STRING" id="1284.SHYC_11165"/>
<accession>A0A0A8HSK7</accession>
<gene>
    <name evidence="9" type="primary">folK</name>
    <name evidence="9" type="ORF">BUZ57_08780</name>
</gene>
<keyword evidence="5" id="KW-0547">Nucleotide-binding</keyword>
<keyword evidence="6 9" id="KW-0418">Kinase</keyword>
<keyword evidence="4 9" id="KW-0808">Transferase</keyword>
<dbReference type="Pfam" id="PF01288">
    <property type="entry name" value="HPPK"/>
    <property type="match status" value="1"/>
</dbReference>
<dbReference type="AlphaFoldDB" id="A0A0A8HSK7"/>
<dbReference type="Proteomes" id="UP000285625">
    <property type="component" value="Unassembled WGS sequence"/>
</dbReference>
<keyword evidence="8" id="KW-0289">Folate biosynthesis</keyword>
<dbReference type="GO" id="GO:0046654">
    <property type="term" value="P:tetrahydrofolate biosynthetic process"/>
    <property type="evidence" value="ECO:0007669"/>
    <property type="project" value="UniProtKB-UniPathway"/>
</dbReference>
<dbReference type="EC" id="2.7.6.3" evidence="3"/>
<evidence type="ECO:0000256" key="2">
    <source>
        <dbReference type="ARBA" id="ARBA00005051"/>
    </source>
</evidence>
<evidence type="ECO:0000256" key="3">
    <source>
        <dbReference type="ARBA" id="ARBA00013253"/>
    </source>
</evidence>
<name>A0A0A8HSK7_STAHY</name>
<dbReference type="InterPro" id="IPR000550">
    <property type="entry name" value="Hppk"/>
</dbReference>
<dbReference type="PROSITE" id="PS00794">
    <property type="entry name" value="HPPK"/>
    <property type="match status" value="1"/>
</dbReference>
<dbReference type="GO" id="GO:0003848">
    <property type="term" value="F:2-amino-4-hydroxy-6-hydroxymethyldihydropteridine diphosphokinase activity"/>
    <property type="evidence" value="ECO:0007669"/>
    <property type="project" value="UniProtKB-EC"/>
</dbReference>
<dbReference type="SUPFAM" id="SSF55083">
    <property type="entry name" value="6-hydroxymethyl-7,8-dihydropterin pyrophosphokinase, HPPK"/>
    <property type="match status" value="1"/>
</dbReference>
<comment type="pathway">
    <text evidence="2">Cofactor biosynthesis; tetrahydrofolate biosynthesis; 2-amino-4-hydroxy-6-hydroxymethyl-7,8-dihydropteridine diphosphate from 7,8-dihydroneopterin triphosphate: step 4/4.</text>
</comment>
<evidence type="ECO:0000256" key="6">
    <source>
        <dbReference type="ARBA" id="ARBA00022777"/>
    </source>
</evidence>
<dbReference type="NCBIfam" id="TIGR01498">
    <property type="entry name" value="folK"/>
    <property type="match status" value="1"/>
</dbReference>
<dbReference type="KEGG" id="shu:SHYC_11165"/>
<dbReference type="EMBL" id="QXVO01000026">
    <property type="protein sequence ID" value="RIO44804.1"/>
    <property type="molecule type" value="Genomic_DNA"/>
</dbReference>
<evidence type="ECO:0000256" key="1">
    <source>
        <dbReference type="ARBA" id="ARBA00000198"/>
    </source>
</evidence>
<dbReference type="HOGENOM" id="CLU_097916_1_1_9"/>